<organism evidence="2 3">
    <name type="scientific">Methylocystis hirsuta</name>
    <dbReference type="NCBI Taxonomy" id="369798"/>
    <lineage>
        <taxon>Bacteria</taxon>
        <taxon>Pseudomonadati</taxon>
        <taxon>Pseudomonadota</taxon>
        <taxon>Alphaproteobacteria</taxon>
        <taxon>Hyphomicrobiales</taxon>
        <taxon>Methylocystaceae</taxon>
        <taxon>Methylocystis</taxon>
    </lineage>
</organism>
<evidence type="ECO:0000313" key="2">
    <source>
        <dbReference type="EMBL" id="RNJ51158.1"/>
    </source>
</evidence>
<dbReference type="RefSeq" id="WP_123177036.1">
    <property type="nucleotide sequence ID" value="NZ_QWDD01000001.1"/>
</dbReference>
<evidence type="ECO:0000256" key="1">
    <source>
        <dbReference type="SAM" id="MobiDB-lite"/>
    </source>
</evidence>
<evidence type="ECO:0000313" key="3">
    <source>
        <dbReference type="Proteomes" id="UP000268623"/>
    </source>
</evidence>
<protein>
    <submittedName>
        <fullName evidence="2">Uncharacterized protein</fullName>
    </submittedName>
</protein>
<reference evidence="2 3" key="1">
    <citation type="submission" date="2018-08" db="EMBL/GenBank/DDBJ databases">
        <title>Genome sequence of Methylocystis hirsuta CSC1, a methanotroph able to accumulate PHAs.</title>
        <authorList>
            <person name="Bordel S."/>
            <person name="Rodriguez E."/>
            <person name="Gancedo J."/>
            <person name="Munoz R."/>
        </authorList>
    </citation>
    <scope>NUCLEOTIDE SEQUENCE [LARGE SCALE GENOMIC DNA]</scope>
    <source>
        <strain evidence="2 3">CSC1</strain>
    </source>
</reference>
<dbReference type="AlphaFoldDB" id="A0A3M9XVR9"/>
<dbReference type="OrthoDB" id="9915865at2"/>
<name>A0A3M9XVR9_9HYPH</name>
<proteinExistence type="predicted"/>
<sequence>MELANMAASDTTGFEPFERQGEPGVWSVEHIDDDGGIEQAIFIGQSAERRCREYAEFRRRF</sequence>
<dbReference type="EMBL" id="QWDD01000001">
    <property type="protein sequence ID" value="RNJ51158.1"/>
    <property type="molecule type" value="Genomic_DNA"/>
</dbReference>
<keyword evidence="3" id="KW-1185">Reference proteome</keyword>
<feature type="region of interest" description="Disordered" evidence="1">
    <location>
        <begin position="1"/>
        <end position="22"/>
    </location>
</feature>
<gene>
    <name evidence="2" type="ORF">D1O30_17690</name>
</gene>
<accession>A0A3M9XVR9</accession>
<comment type="caution">
    <text evidence="2">The sequence shown here is derived from an EMBL/GenBank/DDBJ whole genome shotgun (WGS) entry which is preliminary data.</text>
</comment>
<dbReference type="Proteomes" id="UP000268623">
    <property type="component" value="Unassembled WGS sequence"/>
</dbReference>